<reference evidence="10" key="3">
    <citation type="submission" date="2025-09" db="UniProtKB">
        <authorList>
            <consortium name="Ensembl"/>
        </authorList>
    </citation>
    <scope>IDENTIFICATION</scope>
</reference>
<dbReference type="PROSITE" id="PS51837">
    <property type="entry name" value="LITAF"/>
    <property type="match status" value="1"/>
</dbReference>
<protein>
    <submittedName>
        <fullName evidence="10">Lipopolysaccharide induced TNF factor</fullName>
    </submittedName>
</protein>
<dbReference type="AlphaFoldDB" id="A0A493TLF0"/>
<dbReference type="GO" id="GO:0071222">
    <property type="term" value="P:cellular response to lipopolysaccharide"/>
    <property type="evidence" value="ECO:0007669"/>
    <property type="project" value="Ensembl"/>
</dbReference>
<comment type="similarity">
    <text evidence="4">Belongs to the CDIP1/LITAF family.</text>
</comment>
<reference evidence="10" key="2">
    <citation type="submission" date="2025-08" db="UniProtKB">
        <authorList>
            <consortium name="Ensembl"/>
        </authorList>
    </citation>
    <scope>IDENTIFICATION</scope>
</reference>
<dbReference type="GeneTree" id="ENSGT00940000155366"/>
<evidence type="ECO:0000313" key="10">
    <source>
        <dbReference type="Ensembl" id="ENSAPLP00000026440.1"/>
    </source>
</evidence>
<proteinExistence type="inferred from homology"/>
<dbReference type="GO" id="GO:0009898">
    <property type="term" value="C:cytoplasmic side of plasma membrane"/>
    <property type="evidence" value="ECO:0007669"/>
    <property type="project" value="Ensembl"/>
</dbReference>
<keyword evidence="7" id="KW-0472">Membrane</keyword>
<keyword evidence="6" id="KW-0862">Zinc</keyword>
<dbReference type="GO" id="GO:0098559">
    <property type="term" value="C:cytoplasmic side of early endosome membrane"/>
    <property type="evidence" value="ECO:0007669"/>
    <property type="project" value="Ensembl"/>
</dbReference>
<dbReference type="GO" id="GO:0042802">
    <property type="term" value="F:identical protein binding"/>
    <property type="evidence" value="ECO:0007669"/>
    <property type="project" value="Ensembl"/>
</dbReference>
<dbReference type="GO" id="GO:0010935">
    <property type="term" value="P:regulation of macrophage cytokine production"/>
    <property type="evidence" value="ECO:0007669"/>
    <property type="project" value="Ensembl"/>
</dbReference>
<evidence type="ECO:0000256" key="3">
    <source>
        <dbReference type="ARBA" id="ARBA00004630"/>
    </source>
</evidence>
<keyword evidence="5" id="KW-0479">Metal-binding</keyword>
<dbReference type="GO" id="GO:0005794">
    <property type="term" value="C:Golgi apparatus"/>
    <property type="evidence" value="ECO:0007669"/>
    <property type="project" value="Ensembl"/>
</dbReference>
<evidence type="ECO:0000313" key="11">
    <source>
        <dbReference type="Proteomes" id="UP000016666"/>
    </source>
</evidence>
<reference evidence="10 11" key="1">
    <citation type="submission" date="2017-10" db="EMBL/GenBank/DDBJ databases">
        <title>A new Pekin duck reference genome.</title>
        <authorList>
            <person name="Hou Z.-C."/>
            <person name="Zhou Z.-K."/>
            <person name="Zhu F."/>
            <person name="Hou S.-S."/>
        </authorList>
    </citation>
    <scope>NUCLEOTIDE SEQUENCE [LARGE SCALE GENOMIC DNA]</scope>
</reference>
<dbReference type="PANTHER" id="PTHR23292">
    <property type="entry name" value="LIPOPOLYSACCHARIDE-INDUCED TUMOR NECROSIS FACTOR-ALPHA FACTOR"/>
    <property type="match status" value="1"/>
</dbReference>
<name>A0A493TLF0_ANAPP</name>
<feature type="domain" description="LITAF" evidence="9">
    <location>
        <begin position="62"/>
        <end position="147"/>
    </location>
</feature>
<dbReference type="InterPro" id="IPR006629">
    <property type="entry name" value="LITAF"/>
</dbReference>
<dbReference type="PANTHER" id="PTHR23292:SF46">
    <property type="entry name" value="LIPOPOLYSACCHARIDE-INDUCED TUMOR NECROSIS FACTOR-ALPHA FACTOR HOMOLOG"/>
    <property type="match status" value="1"/>
</dbReference>
<organism evidence="10 11">
    <name type="scientific">Anas platyrhynchos platyrhynchos</name>
    <name type="common">Northern mallard</name>
    <dbReference type="NCBI Taxonomy" id="8840"/>
    <lineage>
        <taxon>Eukaryota</taxon>
        <taxon>Metazoa</taxon>
        <taxon>Chordata</taxon>
        <taxon>Craniata</taxon>
        <taxon>Vertebrata</taxon>
        <taxon>Euteleostomi</taxon>
        <taxon>Archelosauria</taxon>
        <taxon>Archosauria</taxon>
        <taxon>Dinosauria</taxon>
        <taxon>Saurischia</taxon>
        <taxon>Theropoda</taxon>
        <taxon>Coelurosauria</taxon>
        <taxon>Aves</taxon>
        <taxon>Neognathae</taxon>
        <taxon>Galloanserae</taxon>
        <taxon>Anseriformes</taxon>
        <taxon>Anatidae</taxon>
        <taxon>Anatinae</taxon>
        <taxon>Anas</taxon>
    </lineage>
</organism>
<evidence type="ECO:0000259" key="9">
    <source>
        <dbReference type="PROSITE" id="PS51837"/>
    </source>
</evidence>
<evidence type="ECO:0000256" key="1">
    <source>
        <dbReference type="ARBA" id="ARBA00004125"/>
    </source>
</evidence>
<sequence length="159" mass="17067">MSAPSTGSAPSAPPSYEETTGINVNYPHPYPVPDPGQKPDGKGMNPPPYTGQPMPTNNPVTVQTVYVQQPVVVFYDRPVQMCCPSCNQMIVTRLSYESGALTWLSCGGLCLLGCIAGCCLIPFCIDALKDVDHFCPNCNTHVGSYKLAGSCLPLRDIRL</sequence>
<feature type="compositionally biased region" description="Low complexity" evidence="8">
    <location>
        <begin position="1"/>
        <end position="10"/>
    </location>
</feature>
<dbReference type="GO" id="GO:0008270">
    <property type="term" value="F:zinc ion binding"/>
    <property type="evidence" value="ECO:0007669"/>
    <property type="project" value="Ensembl"/>
</dbReference>
<dbReference type="GO" id="GO:0098560">
    <property type="term" value="C:cytoplasmic side of late endosome membrane"/>
    <property type="evidence" value="ECO:0007669"/>
    <property type="project" value="Ensembl"/>
</dbReference>
<accession>A0A493TLF0</accession>
<gene>
    <name evidence="10" type="primary">LITAF</name>
</gene>
<evidence type="ECO:0000256" key="7">
    <source>
        <dbReference type="ARBA" id="ARBA00023136"/>
    </source>
</evidence>
<evidence type="ECO:0000256" key="4">
    <source>
        <dbReference type="ARBA" id="ARBA00005975"/>
    </source>
</evidence>
<dbReference type="Pfam" id="PF10601">
    <property type="entry name" value="zf-LITAF-like"/>
    <property type="match status" value="1"/>
</dbReference>
<dbReference type="SMART" id="SM00714">
    <property type="entry name" value="LITAF"/>
    <property type="match status" value="1"/>
</dbReference>
<dbReference type="GO" id="GO:0098574">
    <property type="term" value="C:cytoplasmic side of lysosomal membrane"/>
    <property type="evidence" value="ECO:0007669"/>
    <property type="project" value="Ensembl"/>
</dbReference>
<dbReference type="Proteomes" id="UP000016666">
    <property type="component" value="Chromosome 15"/>
</dbReference>
<evidence type="ECO:0000256" key="6">
    <source>
        <dbReference type="ARBA" id="ARBA00022833"/>
    </source>
</evidence>
<keyword evidence="11" id="KW-1185">Reference proteome</keyword>
<dbReference type="GO" id="GO:1901223">
    <property type="term" value="P:negative regulation of non-canonical NF-kappaB signal transduction"/>
    <property type="evidence" value="ECO:0007669"/>
    <property type="project" value="Ensembl"/>
</dbReference>
<feature type="region of interest" description="Disordered" evidence="8">
    <location>
        <begin position="1"/>
        <end position="55"/>
    </location>
</feature>
<dbReference type="GO" id="GO:0050699">
    <property type="term" value="F:WW domain binding"/>
    <property type="evidence" value="ECO:0007669"/>
    <property type="project" value="Ensembl"/>
</dbReference>
<comment type="subcellular location">
    <subcellularLocation>
        <location evidence="1">Endosome membrane</location>
        <topology evidence="1">Peripheral membrane protein</topology>
        <orientation evidence="1">Cytoplasmic side</orientation>
    </subcellularLocation>
    <subcellularLocation>
        <location evidence="2">Late endosome membrane</location>
    </subcellularLocation>
    <subcellularLocation>
        <location evidence="3">Lysosome membrane</location>
        <topology evidence="3">Peripheral membrane protein</topology>
        <orientation evidence="3">Cytoplasmic side</orientation>
    </subcellularLocation>
</comment>
<evidence type="ECO:0000256" key="5">
    <source>
        <dbReference type="ARBA" id="ARBA00022723"/>
    </source>
</evidence>
<dbReference type="Ensembl" id="ENSAPLT00000028876.1">
    <property type="protein sequence ID" value="ENSAPLP00000026440.1"/>
    <property type="gene ID" value="ENSAPLG00000002299.2"/>
</dbReference>
<dbReference type="GO" id="GO:0001228">
    <property type="term" value="F:DNA-binding transcription activator activity, RNA polymerase II-specific"/>
    <property type="evidence" value="ECO:0007669"/>
    <property type="project" value="Ensembl"/>
</dbReference>
<dbReference type="InterPro" id="IPR037519">
    <property type="entry name" value="LITAF_fam"/>
</dbReference>
<dbReference type="GO" id="GO:0000978">
    <property type="term" value="F:RNA polymerase II cis-regulatory region sequence-specific DNA binding"/>
    <property type="evidence" value="ECO:0007669"/>
    <property type="project" value="Ensembl"/>
</dbReference>
<evidence type="ECO:0000256" key="2">
    <source>
        <dbReference type="ARBA" id="ARBA00004414"/>
    </source>
</evidence>
<dbReference type="GO" id="GO:0005654">
    <property type="term" value="C:nucleoplasm"/>
    <property type="evidence" value="ECO:0007669"/>
    <property type="project" value="Ensembl"/>
</dbReference>
<dbReference type="STRING" id="8840.ENSAPLP00000026440"/>
<evidence type="ECO:0000256" key="8">
    <source>
        <dbReference type="SAM" id="MobiDB-lite"/>
    </source>
</evidence>